<feature type="region of interest" description="Disordered" evidence="7">
    <location>
        <begin position="245"/>
        <end position="299"/>
    </location>
</feature>
<dbReference type="GO" id="GO:0005667">
    <property type="term" value="C:transcription regulator complex"/>
    <property type="evidence" value="ECO:0007669"/>
    <property type="project" value="TreeGrafter"/>
</dbReference>
<dbReference type="GO" id="GO:0006355">
    <property type="term" value="P:regulation of DNA-templated transcription"/>
    <property type="evidence" value="ECO:0007669"/>
    <property type="project" value="TreeGrafter"/>
</dbReference>
<feature type="compositionally biased region" description="Low complexity" evidence="7">
    <location>
        <begin position="414"/>
        <end position="442"/>
    </location>
</feature>
<keyword evidence="3" id="KW-0862">Zinc</keyword>
<accession>A0A9Q1IMF1</accession>
<dbReference type="Proteomes" id="UP001152622">
    <property type="component" value="Chromosome 12"/>
</dbReference>
<dbReference type="PANTHER" id="PTHR23210:SF26">
    <property type="entry name" value="ACTIVATING TRANSCRIPTION FACTOR 7-INTERACTING PROTEIN 1"/>
    <property type="match status" value="1"/>
</dbReference>
<evidence type="ECO:0000256" key="1">
    <source>
        <dbReference type="ARBA" id="ARBA00022723"/>
    </source>
</evidence>
<dbReference type="GO" id="GO:0003712">
    <property type="term" value="F:transcription coregulator activity"/>
    <property type="evidence" value="ECO:0007669"/>
    <property type="project" value="TreeGrafter"/>
</dbReference>
<keyword evidence="2 5" id="KW-0863">Zinc-finger</keyword>
<dbReference type="InterPro" id="IPR006612">
    <property type="entry name" value="THAP_Znf"/>
</dbReference>
<evidence type="ECO:0000313" key="10">
    <source>
        <dbReference type="Proteomes" id="UP001152622"/>
    </source>
</evidence>
<dbReference type="SMART" id="SM00980">
    <property type="entry name" value="THAP"/>
    <property type="match status" value="1"/>
</dbReference>
<feature type="compositionally biased region" description="Pro residues" evidence="7">
    <location>
        <begin position="479"/>
        <end position="491"/>
    </location>
</feature>
<dbReference type="Pfam" id="PF16794">
    <property type="entry name" value="fn3_4"/>
    <property type="match status" value="1"/>
</dbReference>
<dbReference type="InterPro" id="IPR056565">
    <property type="entry name" value="Fn3_ATF7IP"/>
</dbReference>
<evidence type="ECO:0000256" key="2">
    <source>
        <dbReference type="ARBA" id="ARBA00022771"/>
    </source>
</evidence>
<feature type="region of interest" description="Disordered" evidence="7">
    <location>
        <begin position="350"/>
        <end position="496"/>
    </location>
</feature>
<evidence type="ECO:0000313" key="9">
    <source>
        <dbReference type="EMBL" id="KAJ8345058.1"/>
    </source>
</evidence>
<dbReference type="OrthoDB" id="2434995at2759"/>
<dbReference type="PANTHER" id="PTHR23210">
    <property type="entry name" value="ACTIVATING TRANSCRIPTION FACTOR 7 INTERACTING PROTEIN"/>
    <property type="match status" value="1"/>
</dbReference>
<dbReference type="PROSITE" id="PS50950">
    <property type="entry name" value="ZF_THAP"/>
    <property type="match status" value="1"/>
</dbReference>
<keyword evidence="4 5" id="KW-0238">DNA-binding</keyword>
<protein>
    <recommendedName>
        <fullName evidence="8">THAP-type domain-containing protein</fullName>
    </recommendedName>
</protein>
<dbReference type="SUPFAM" id="SSF57716">
    <property type="entry name" value="Glucocorticoid receptor-like (DNA-binding domain)"/>
    <property type="match status" value="1"/>
</dbReference>
<feature type="compositionally biased region" description="Pro residues" evidence="7">
    <location>
        <begin position="269"/>
        <end position="278"/>
    </location>
</feature>
<dbReference type="GO" id="GO:0003677">
    <property type="term" value="F:DNA binding"/>
    <property type="evidence" value="ECO:0007669"/>
    <property type="project" value="UniProtKB-UniRule"/>
</dbReference>
<evidence type="ECO:0000259" key="8">
    <source>
        <dbReference type="PROSITE" id="PS50950"/>
    </source>
</evidence>
<keyword evidence="6" id="KW-0175">Coiled coil</keyword>
<dbReference type="GO" id="GO:0008270">
    <property type="term" value="F:zinc ion binding"/>
    <property type="evidence" value="ECO:0007669"/>
    <property type="project" value="UniProtKB-KW"/>
</dbReference>
<evidence type="ECO:0000256" key="6">
    <source>
        <dbReference type="SAM" id="Coils"/>
    </source>
</evidence>
<comment type="caution">
    <text evidence="9">The sequence shown here is derived from an EMBL/GenBank/DDBJ whole genome shotgun (WGS) entry which is preliminary data.</text>
</comment>
<feature type="compositionally biased region" description="Polar residues" evidence="7">
    <location>
        <begin position="359"/>
        <end position="413"/>
    </location>
</feature>
<keyword evidence="1" id="KW-0479">Metal-binding</keyword>
<organism evidence="9 10">
    <name type="scientific">Synaphobranchus kaupii</name>
    <name type="common">Kaup's arrowtooth eel</name>
    <dbReference type="NCBI Taxonomy" id="118154"/>
    <lineage>
        <taxon>Eukaryota</taxon>
        <taxon>Metazoa</taxon>
        <taxon>Chordata</taxon>
        <taxon>Craniata</taxon>
        <taxon>Vertebrata</taxon>
        <taxon>Euteleostomi</taxon>
        <taxon>Actinopterygii</taxon>
        <taxon>Neopterygii</taxon>
        <taxon>Teleostei</taxon>
        <taxon>Anguilliformes</taxon>
        <taxon>Synaphobranchidae</taxon>
        <taxon>Synaphobranchus</taxon>
    </lineage>
</organism>
<dbReference type="GO" id="GO:0005634">
    <property type="term" value="C:nucleus"/>
    <property type="evidence" value="ECO:0007669"/>
    <property type="project" value="TreeGrafter"/>
</dbReference>
<evidence type="ECO:0000256" key="3">
    <source>
        <dbReference type="ARBA" id="ARBA00022833"/>
    </source>
</evidence>
<feature type="domain" description="THAP-type" evidence="8">
    <location>
        <begin position="1"/>
        <end position="82"/>
    </location>
</feature>
<feature type="compositionally biased region" description="Polar residues" evidence="7">
    <location>
        <begin position="285"/>
        <end position="294"/>
    </location>
</feature>
<evidence type="ECO:0000256" key="4">
    <source>
        <dbReference type="ARBA" id="ARBA00023125"/>
    </source>
</evidence>
<dbReference type="EMBL" id="JAINUF010000012">
    <property type="protein sequence ID" value="KAJ8345058.1"/>
    <property type="molecule type" value="Genomic_DNA"/>
</dbReference>
<dbReference type="Pfam" id="PF05485">
    <property type="entry name" value="THAP"/>
    <property type="match status" value="1"/>
</dbReference>
<dbReference type="AlphaFoldDB" id="A0A9Q1IMF1"/>
<feature type="coiled-coil region" evidence="6">
    <location>
        <begin position="184"/>
        <end position="231"/>
    </location>
</feature>
<evidence type="ECO:0000256" key="5">
    <source>
        <dbReference type="PROSITE-ProRule" id="PRU00309"/>
    </source>
</evidence>
<gene>
    <name evidence="9" type="ORF">SKAU_G00292510</name>
</gene>
<evidence type="ECO:0000256" key="7">
    <source>
        <dbReference type="SAM" id="MobiDB-lite"/>
    </source>
</evidence>
<dbReference type="InterPro" id="IPR026085">
    <property type="entry name" value="ATF7-int"/>
</dbReference>
<proteinExistence type="predicted"/>
<sequence>MQTCCVVGCQNRPDPASNLHFYRIPVGSHPFQKRRRQLWLQAIKTVDWTEDFIKNARICSAHFISGKASVDSDSPDFVPSVFACTDQSPKSKTHIHSLQRKRNVDENTLPLEKRRDVRVTDHQPAVTKAPASTPAPALEVMKKRKIHDSNAISPRKPSNAPDTGEHLLHPVKTFSKAEIQQLIKEEIMATVKQSELKMDELIKRVQRTDSVSKYEAVIIRLQADVKKIKRREQVALAYLRKLRPVTPAPPAGHSEPPSSRDSPICILDPPSPAEPSPAEPRVTGSPVSLSSSRINAEGDCAQSRELSSLEASEMEGEVVFCGVRLPKKRIVEGFWQRRLKRNRVVDLTEDAEMDADVEPNTSSNGDPNESQNGDPNKSQNGDPNKSQNGDPNKSQNGDPNKSQNGDPNTSQNETPAPSQTAPSSQQSSVSAAPAAADSQTTSHAGAVTSCPQSDQIRPATADPPRSTLCPDEDWRSRLPPLPATPSPPPLPTSAAGFSLPQQVELKVARIKNPKGIGALWMTERPDPRAAAICRYHIYALQEAQDGHFSAWRNVGTVRAMALPMACKLTDHGPSRRFCFAVVSEDVYGRFGPYSEVQAIGPQD</sequence>
<keyword evidence="10" id="KW-1185">Reference proteome</keyword>
<reference evidence="9" key="1">
    <citation type="journal article" date="2023" name="Science">
        <title>Genome structures resolve the early diversification of teleost fishes.</title>
        <authorList>
            <person name="Parey E."/>
            <person name="Louis A."/>
            <person name="Montfort J."/>
            <person name="Bouchez O."/>
            <person name="Roques C."/>
            <person name="Iampietro C."/>
            <person name="Lluch J."/>
            <person name="Castinel A."/>
            <person name="Donnadieu C."/>
            <person name="Desvignes T."/>
            <person name="Floi Bucao C."/>
            <person name="Jouanno E."/>
            <person name="Wen M."/>
            <person name="Mejri S."/>
            <person name="Dirks R."/>
            <person name="Jansen H."/>
            <person name="Henkel C."/>
            <person name="Chen W.J."/>
            <person name="Zahm M."/>
            <person name="Cabau C."/>
            <person name="Klopp C."/>
            <person name="Thompson A.W."/>
            <person name="Robinson-Rechavi M."/>
            <person name="Braasch I."/>
            <person name="Lecointre G."/>
            <person name="Bobe J."/>
            <person name="Postlethwait J.H."/>
            <person name="Berthelot C."/>
            <person name="Roest Crollius H."/>
            <person name="Guiguen Y."/>
        </authorList>
    </citation>
    <scope>NUCLEOTIDE SEQUENCE</scope>
    <source>
        <strain evidence="9">WJC10195</strain>
    </source>
</reference>
<name>A0A9Q1IMF1_SYNKA</name>